<feature type="transmembrane region" description="Helical" evidence="1">
    <location>
        <begin position="69"/>
        <end position="90"/>
    </location>
</feature>
<evidence type="ECO:0000256" key="1">
    <source>
        <dbReference type="SAM" id="Phobius"/>
    </source>
</evidence>
<proteinExistence type="predicted"/>
<evidence type="ECO:0000313" key="2">
    <source>
        <dbReference type="EMBL" id="SDC57263.1"/>
    </source>
</evidence>
<dbReference type="EMBL" id="FMYG01000005">
    <property type="protein sequence ID" value="SDC57263.1"/>
    <property type="molecule type" value="Genomic_DNA"/>
</dbReference>
<dbReference type="AlphaFoldDB" id="A0A1G6MNY1"/>
<organism evidence="2 3">
    <name type="scientific">Microbacterium enclense</name>
    <dbReference type="NCBI Taxonomy" id="993073"/>
    <lineage>
        <taxon>Bacteria</taxon>
        <taxon>Bacillati</taxon>
        <taxon>Actinomycetota</taxon>
        <taxon>Actinomycetes</taxon>
        <taxon>Micrococcales</taxon>
        <taxon>Microbacteriaceae</taxon>
        <taxon>Microbacterium</taxon>
    </lineage>
</organism>
<dbReference type="Proteomes" id="UP000183203">
    <property type="component" value="Unassembled WGS sequence"/>
</dbReference>
<keyword evidence="1" id="KW-1133">Transmembrane helix</keyword>
<feature type="transmembrane region" description="Helical" evidence="1">
    <location>
        <begin position="35"/>
        <end position="62"/>
    </location>
</feature>
<name>A0A1G6MNY1_9MICO</name>
<reference evidence="2 3" key="1">
    <citation type="submission" date="2016-09" db="EMBL/GenBank/DDBJ databases">
        <authorList>
            <person name="Capua I."/>
            <person name="De Benedictis P."/>
            <person name="Joannis T."/>
            <person name="Lombin L.H."/>
            <person name="Cattoli G."/>
        </authorList>
    </citation>
    <scope>NUCLEOTIDE SEQUENCE [LARGE SCALE GENOMIC DNA]</scope>
    <source>
        <strain evidence="2 3">NIO-1002</strain>
    </source>
</reference>
<sequence>MLGIIALCLASLIALPTLAVFLIGLVPEMNAIWWLGIVLYPLLVIDGVLVVVLAMVGLVVAVRRRGPRALSVIALVIGILMLVPPLLLAVGSAI</sequence>
<accession>A0A1G6MNY1</accession>
<keyword evidence="1" id="KW-0472">Membrane</keyword>
<dbReference type="STRING" id="993073.AS029_11555"/>
<keyword evidence="1" id="KW-0812">Transmembrane</keyword>
<gene>
    <name evidence="2" type="ORF">SAMN05216418_2584</name>
</gene>
<evidence type="ECO:0000313" key="3">
    <source>
        <dbReference type="Proteomes" id="UP000183203"/>
    </source>
</evidence>
<protein>
    <submittedName>
        <fullName evidence="2">Uncharacterized protein</fullName>
    </submittedName>
</protein>